<dbReference type="SMART" id="SM00530">
    <property type="entry name" value="HTH_XRE"/>
    <property type="match status" value="1"/>
</dbReference>
<reference evidence="2 3" key="1">
    <citation type="submission" date="2024-06" db="EMBL/GenBank/DDBJ databases">
        <title>The Natural Products Discovery Center: Release of the First 8490 Sequenced Strains for Exploring Actinobacteria Biosynthetic Diversity.</title>
        <authorList>
            <person name="Kalkreuter E."/>
            <person name="Kautsar S.A."/>
            <person name="Yang D."/>
            <person name="Bader C.D."/>
            <person name="Teijaro C.N."/>
            <person name="Fluegel L."/>
            <person name="Davis C.M."/>
            <person name="Simpson J.R."/>
            <person name="Lauterbach L."/>
            <person name="Steele A.D."/>
            <person name="Gui C."/>
            <person name="Meng S."/>
            <person name="Li G."/>
            <person name="Viehrig K."/>
            <person name="Ye F."/>
            <person name="Su P."/>
            <person name="Kiefer A.F."/>
            <person name="Nichols A."/>
            <person name="Cepeda A.J."/>
            <person name="Yan W."/>
            <person name="Fan B."/>
            <person name="Jiang Y."/>
            <person name="Adhikari A."/>
            <person name="Zheng C.-J."/>
            <person name="Schuster L."/>
            <person name="Cowan T.M."/>
            <person name="Smanski M.J."/>
            <person name="Chevrette M.G."/>
            <person name="De Carvalho L.P.S."/>
            <person name="Shen B."/>
        </authorList>
    </citation>
    <scope>NUCLEOTIDE SEQUENCE [LARGE SCALE GENOMIC DNA]</scope>
    <source>
        <strain evidence="2 3">NPDC052347</strain>
    </source>
</reference>
<dbReference type="InterPro" id="IPR010982">
    <property type="entry name" value="Lambda_DNA-bd_dom_sf"/>
</dbReference>
<dbReference type="CDD" id="cd00093">
    <property type="entry name" value="HTH_XRE"/>
    <property type="match status" value="1"/>
</dbReference>
<evidence type="ECO:0000313" key="2">
    <source>
        <dbReference type="EMBL" id="MEV5510756.1"/>
    </source>
</evidence>
<dbReference type="Pfam" id="PF13560">
    <property type="entry name" value="HTH_31"/>
    <property type="match status" value="1"/>
</dbReference>
<evidence type="ECO:0000313" key="3">
    <source>
        <dbReference type="Proteomes" id="UP001552594"/>
    </source>
</evidence>
<dbReference type="InterPro" id="IPR001387">
    <property type="entry name" value="Cro/C1-type_HTH"/>
</dbReference>
<protein>
    <submittedName>
        <fullName evidence="2">Helix-turn-helix domain-containing protein</fullName>
    </submittedName>
</protein>
<dbReference type="Proteomes" id="UP001552594">
    <property type="component" value="Unassembled WGS sequence"/>
</dbReference>
<dbReference type="Gene3D" id="1.10.260.40">
    <property type="entry name" value="lambda repressor-like DNA-binding domains"/>
    <property type="match status" value="1"/>
</dbReference>
<dbReference type="SUPFAM" id="SSF47413">
    <property type="entry name" value="lambda repressor-like DNA-binding domains"/>
    <property type="match status" value="1"/>
</dbReference>
<accession>A0ABV3K6H5</accession>
<name>A0ABV3K6H5_STRON</name>
<organism evidence="2 3">
    <name type="scientific">Streptomyces orinoci</name>
    <name type="common">Streptoverticillium orinoci</name>
    <dbReference type="NCBI Taxonomy" id="67339"/>
    <lineage>
        <taxon>Bacteria</taxon>
        <taxon>Bacillati</taxon>
        <taxon>Actinomycetota</taxon>
        <taxon>Actinomycetes</taxon>
        <taxon>Kitasatosporales</taxon>
        <taxon>Streptomycetaceae</taxon>
        <taxon>Streptomyces</taxon>
    </lineage>
</organism>
<gene>
    <name evidence="2" type="ORF">AB0L16_30760</name>
</gene>
<evidence type="ECO:0000259" key="1">
    <source>
        <dbReference type="PROSITE" id="PS50943"/>
    </source>
</evidence>
<proteinExistence type="predicted"/>
<sequence length="276" mass="31187">MDKQALQALLRESRALIDPGAYGLFRSLRQGRRAPGLTQAQMDQLLHRAQGTYNRLETGNYPNPSEDLLRDVARLLAFTEHEWTLLWRYTLRRDPPTPLDPGSGQEVVEAWREVVHGISHMAYVADQSWRVLDYNQPFADLFPGGKVPENSMRWMANHADARRILARWEECWLPLILPQLRSALAAMPDDPTLAEIKEVVLADPVTGPMFRAGGVSPGAQAYRYERPLLHPLKGPGWVHMCPAQPLDTPGIRLMIIVFHPGEDRPGDSRLRALSPQ</sequence>
<comment type="caution">
    <text evidence="2">The sequence shown here is derived from an EMBL/GenBank/DDBJ whole genome shotgun (WGS) entry which is preliminary data.</text>
</comment>
<dbReference type="Pfam" id="PF17765">
    <property type="entry name" value="MLTR_LBD"/>
    <property type="match status" value="1"/>
</dbReference>
<dbReference type="Gene3D" id="3.30.450.180">
    <property type="match status" value="1"/>
</dbReference>
<keyword evidence="3" id="KW-1185">Reference proteome</keyword>
<dbReference type="PANTHER" id="PTHR35010">
    <property type="entry name" value="BLL4672 PROTEIN-RELATED"/>
    <property type="match status" value="1"/>
</dbReference>
<dbReference type="PANTHER" id="PTHR35010:SF2">
    <property type="entry name" value="BLL4672 PROTEIN"/>
    <property type="match status" value="1"/>
</dbReference>
<dbReference type="InterPro" id="IPR041413">
    <property type="entry name" value="MLTR_LBD"/>
</dbReference>
<dbReference type="EMBL" id="JBFAUK010000039">
    <property type="protein sequence ID" value="MEV5510756.1"/>
    <property type="molecule type" value="Genomic_DNA"/>
</dbReference>
<dbReference type="PROSITE" id="PS50943">
    <property type="entry name" value="HTH_CROC1"/>
    <property type="match status" value="1"/>
</dbReference>
<feature type="domain" description="HTH cro/C1-type" evidence="1">
    <location>
        <begin position="28"/>
        <end position="83"/>
    </location>
</feature>
<dbReference type="RefSeq" id="WP_109283349.1">
    <property type="nucleotide sequence ID" value="NZ_JBFAUK010000039.1"/>
</dbReference>